<keyword evidence="2" id="KW-1185">Reference proteome</keyword>
<reference evidence="2" key="1">
    <citation type="journal article" date="2022" name="Int. J. Syst. Evol. Microbiol.">
        <title>Anaeromyxobacter oryzae sp. nov., Anaeromyxobacter diazotrophicus sp. nov. and Anaeromyxobacter paludicola sp. nov., isolated from paddy soils.</title>
        <authorList>
            <person name="Itoh H."/>
            <person name="Xu Z."/>
            <person name="Mise K."/>
            <person name="Masuda Y."/>
            <person name="Ushijima N."/>
            <person name="Hayakawa C."/>
            <person name="Shiratori Y."/>
            <person name="Senoo K."/>
        </authorList>
    </citation>
    <scope>NUCLEOTIDE SEQUENCE [LARGE SCALE GENOMIC DNA]</scope>
    <source>
        <strain evidence="2">Red630</strain>
    </source>
</reference>
<sequence length="394" mass="41664">MTPLPDPDAVLALLKDPNVESQEIATATGAPREEAGRACRIVLAIARAKPEEVQSLPAPLALAVLRAALQAGRADLLAAAAAHPSKDVAKEGKRCLHLLKARGVSVPEPARPPPPAPVAVVEPEFPCYASVVDGHGERAVWIARNQPGRGVEVAQLILSDAQGLLEFQVGVLGRKEFRAFAHDLEERGRVLGIDEVDRGTAQALVAQARRLNGEAKPPPEGADLWLSKLGPAGEAPDLPARFPPLPEPEERAALEASGRLHALPLLRSWLADEDALRALAARLDEIAVSPLYLDEQQREEQSARAVAEAAEAWLDAPRRALLAARLRTVADHLERTGRPDDARAAAAAARALEAGRPAAEIPFARLLVEKAFPARPEGGAGTGREAPLIVGPGA</sequence>
<proteinExistence type="predicted"/>
<dbReference type="EMBL" id="AP025592">
    <property type="protein sequence ID" value="BDG08297.1"/>
    <property type="molecule type" value="Genomic_DNA"/>
</dbReference>
<dbReference type="Proteomes" id="UP001162734">
    <property type="component" value="Chromosome"/>
</dbReference>
<organism evidence="1 2">
    <name type="scientific">Anaeromyxobacter paludicola</name>
    <dbReference type="NCBI Taxonomy" id="2918171"/>
    <lineage>
        <taxon>Bacteria</taxon>
        <taxon>Pseudomonadati</taxon>
        <taxon>Myxococcota</taxon>
        <taxon>Myxococcia</taxon>
        <taxon>Myxococcales</taxon>
        <taxon>Cystobacterineae</taxon>
        <taxon>Anaeromyxobacteraceae</taxon>
        <taxon>Anaeromyxobacter</taxon>
    </lineage>
</organism>
<dbReference type="RefSeq" id="WP_248345480.1">
    <property type="nucleotide sequence ID" value="NZ_AP025592.1"/>
</dbReference>
<accession>A0ABN6N547</accession>
<name>A0ABN6N547_9BACT</name>
<gene>
    <name evidence="1" type="ORF">AMPC_14100</name>
</gene>
<protein>
    <submittedName>
        <fullName evidence="1">Uncharacterized protein</fullName>
    </submittedName>
</protein>
<evidence type="ECO:0000313" key="1">
    <source>
        <dbReference type="EMBL" id="BDG08297.1"/>
    </source>
</evidence>
<evidence type="ECO:0000313" key="2">
    <source>
        <dbReference type="Proteomes" id="UP001162734"/>
    </source>
</evidence>